<dbReference type="OrthoDB" id="9791723at2"/>
<keyword evidence="3" id="KW-1185">Reference proteome</keyword>
<dbReference type="AlphaFoldDB" id="A0A443LLS5"/>
<dbReference type="Gene3D" id="3.40.50.12500">
    <property type="match status" value="1"/>
</dbReference>
<comment type="caution">
    <text evidence="2">The sequence shown here is derived from an EMBL/GenBank/DDBJ whole genome shotgun (WGS) entry which is preliminary data.</text>
</comment>
<dbReference type="InterPro" id="IPR053714">
    <property type="entry name" value="Iso_Racemase_Enz_sf"/>
</dbReference>
<reference evidence="2 3" key="1">
    <citation type="submission" date="2019-01" db="EMBL/GenBank/DDBJ databases">
        <title>Sinorhodobacter populi sp. nov. isolated from the symptomatic bark tissue of Populus euramericana canker.</title>
        <authorList>
            <person name="Xu G."/>
        </authorList>
    </citation>
    <scope>NUCLEOTIDE SEQUENCE [LARGE SCALE GENOMIC DNA]</scope>
    <source>
        <strain evidence="2 3">CCTCC AB2012026</strain>
    </source>
</reference>
<dbReference type="RefSeq" id="WP_128148264.1">
    <property type="nucleotide sequence ID" value="NZ_SAVB01000007.1"/>
</dbReference>
<sequence length="223" mass="22017">MKLIFMNPNSTESMTRQVVEAARAAAPEAEILGWTNTGGPPAIEGPEHGRQAVAGLMAMLPAARAAGADVLVIACFDDTGLGELRAAAHCPVIGIGQAAYHMAALVAGRFSVVTTLAVSVPVLEDNLGRYGLATGCVSVRPSGLPVLAVEKGGAAVIARLAEEMQAARAEGAGAIALGCAGMCGLRGALAALTDLPVIDGVAAAANLGQAIARTVGAGAGDAA</sequence>
<organism evidence="2 3">
    <name type="scientific">Paenirhodobacter ferrireducens</name>
    <dbReference type="NCBI Taxonomy" id="1215032"/>
    <lineage>
        <taxon>Bacteria</taxon>
        <taxon>Pseudomonadati</taxon>
        <taxon>Pseudomonadota</taxon>
        <taxon>Alphaproteobacteria</taxon>
        <taxon>Rhodobacterales</taxon>
        <taxon>Rhodobacter group</taxon>
        <taxon>Paenirhodobacter</taxon>
    </lineage>
</organism>
<dbReference type="PANTHER" id="PTHR28047:SF5">
    <property type="entry name" value="PROTEIN DCG1"/>
    <property type="match status" value="1"/>
</dbReference>
<accession>A0A443LLS5</accession>
<evidence type="ECO:0000313" key="2">
    <source>
        <dbReference type="EMBL" id="RWR50141.1"/>
    </source>
</evidence>
<dbReference type="EMBL" id="SAVB01000007">
    <property type="protein sequence ID" value="RWR50141.1"/>
    <property type="molecule type" value="Genomic_DNA"/>
</dbReference>
<evidence type="ECO:0000256" key="1">
    <source>
        <dbReference type="ARBA" id="ARBA00038414"/>
    </source>
</evidence>
<gene>
    <name evidence="2" type="ORF">EOW65_07035</name>
</gene>
<proteinExistence type="inferred from homology"/>
<comment type="similarity">
    <text evidence="1">Belongs to the HyuE racemase family.</text>
</comment>
<dbReference type="InterPro" id="IPR015942">
    <property type="entry name" value="Asp/Glu/hydantoin_racemase"/>
</dbReference>
<name>A0A443LLS5_9RHOB</name>
<dbReference type="Pfam" id="PF01177">
    <property type="entry name" value="Asp_Glu_race"/>
    <property type="match status" value="1"/>
</dbReference>
<protein>
    <submittedName>
        <fullName evidence="2">HyuE hydantoin racemase</fullName>
    </submittedName>
</protein>
<dbReference type="PANTHER" id="PTHR28047">
    <property type="entry name" value="PROTEIN DCG1"/>
    <property type="match status" value="1"/>
</dbReference>
<dbReference type="Proteomes" id="UP000286594">
    <property type="component" value="Unassembled WGS sequence"/>
</dbReference>
<evidence type="ECO:0000313" key="3">
    <source>
        <dbReference type="Proteomes" id="UP000286594"/>
    </source>
</evidence>
<dbReference type="InterPro" id="IPR052186">
    <property type="entry name" value="Hydantoin_racemase-like"/>
</dbReference>
<dbReference type="GO" id="GO:0047661">
    <property type="term" value="F:amino-acid racemase activity"/>
    <property type="evidence" value="ECO:0007669"/>
    <property type="project" value="InterPro"/>
</dbReference>